<dbReference type="InterPro" id="IPR003808">
    <property type="entry name" value="Fe-S_metab-assoc_dom"/>
</dbReference>
<gene>
    <name evidence="3" type="ORF">SPF06_06160</name>
</gene>
<evidence type="ECO:0000259" key="2">
    <source>
        <dbReference type="Pfam" id="PF02657"/>
    </source>
</evidence>
<dbReference type="RefSeq" id="WP_323278127.1">
    <property type="nucleotide sequence ID" value="NZ_JAYGGQ010000003.1"/>
</dbReference>
<comment type="caution">
    <text evidence="3">The sequence shown here is derived from an EMBL/GenBank/DDBJ whole genome shotgun (WGS) entry which is preliminary data.</text>
</comment>
<dbReference type="Proteomes" id="UP001304769">
    <property type="component" value="Unassembled WGS sequence"/>
</dbReference>
<dbReference type="SUPFAM" id="SSF82649">
    <property type="entry name" value="SufE/NifU"/>
    <property type="match status" value="1"/>
</dbReference>
<protein>
    <submittedName>
        <fullName evidence="3">SufE family protein</fullName>
    </submittedName>
</protein>
<dbReference type="PANTHER" id="PTHR43597:SF5">
    <property type="entry name" value="SUFE-LIKE PROTEIN 2, CHLOROPLASTIC"/>
    <property type="match status" value="1"/>
</dbReference>
<accession>A0ABU5T3R8</accession>
<organism evidence="3 4">
    <name type="scientific">Sinomonas terricola</name>
    <dbReference type="NCBI Taxonomy" id="3110330"/>
    <lineage>
        <taxon>Bacteria</taxon>
        <taxon>Bacillati</taxon>
        <taxon>Actinomycetota</taxon>
        <taxon>Actinomycetes</taxon>
        <taxon>Micrococcales</taxon>
        <taxon>Micrococcaceae</taxon>
        <taxon>Sinomonas</taxon>
    </lineage>
</organism>
<sequence>MTTHTTPAPLAEIIDEFQALEERERLQLLLEFAQSLPELPERYENHPERLEQVVECQSPVFITIETEPADDGAFPTVRLFLTAPREAPTTRGFASILAEGLDGLPANEILAVPDDIAHELGLDRAVSPLRLRGMTAMLVRIKRKVAGECHLGQTA</sequence>
<dbReference type="PANTHER" id="PTHR43597">
    <property type="entry name" value="SULFUR ACCEPTOR PROTEIN CSDE"/>
    <property type="match status" value="1"/>
</dbReference>
<proteinExistence type="inferred from homology"/>
<evidence type="ECO:0000313" key="4">
    <source>
        <dbReference type="Proteomes" id="UP001304769"/>
    </source>
</evidence>
<dbReference type="Pfam" id="PF02657">
    <property type="entry name" value="SufE"/>
    <property type="match status" value="1"/>
</dbReference>
<keyword evidence="4" id="KW-1185">Reference proteome</keyword>
<evidence type="ECO:0000256" key="1">
    <source>
        <dbReference type="ARBA" id="ARBA00010282"/>
    </source>
</evidence>
<dbReference type="EMBL" id="JAYGGQ010000003">
    <property type="protein sequence ID" value="MEA5454306.1"/>
    <property type="molecule type" value="Genomic_DNA"/>
</dbReference>
<dbReference type="Gene3D" id="3.90.1010.10">
    <property type="match status" value="1"/>
</dbReference>
<feature type="domain" description="Fe-S metabolism associated" evidence="2">
    <location>
        <begin position="15"/>
        <end position="143"/>
    </location>
</feature>
<reference evidence="3 4" key="1">
    <citation type="submission" date="2023-12" db="EMBL/GenBank/DDBJ databases">
        <title>Sinomonas terricola sp. nov, isolated from litchi orchard soil in Guangdong, PR China.</title>
        <authorList>
            <person name="Jiaxin W."/>
            <person name="Yang Z."/>
            <person name="Honghui Z."/>
        </authorList>
    </citation>
    <scope>NUCLEOTIDE SEQUENCE [LARGE SCALE GENOMIC DNA]</scope>
    <source>
        <strain evidence="3 4">JGH33</strain>
    </source>
</reference>
<name>A0ABU5T3R8_9MICC</name>
<evidence type="ECO:0000313" key="3">
    <source>
        <dbReference type="EMBL" id="MEA5454306.1"/>
    </source>
</evidence>
<comment type="similarity">
    <text evidence="1">Belongs to the SufE family.</text>
</comment>